<gene>
    <name evidence="1" type="ORF">HMPREF2086_00226</name>
</gene>
<dbReference type="AlphaFoldDB" id="V8CCR1"/>
<organism evidence="1 2">
    <name type="scientific">Helicobacter macacae MIT 99-5501</name>
    <dbReference type="NCBI Taxonomy" id="1357400"/>
    <lineage>
        <taxon>Bacteria</taxon>
        <taxon>Pseudomonadati</taxon>
        <taxon>Campylobacterota</taxon>
        <taxon>Epsilonproteobacteria</taxon>
        <taxon>Campylobacterales</taxon>
        <taxon>Helicobacteraceae</taxon>
        <taxon>Helicobacter</taxon>
    </lineage>
</organism>
<dbReference type="EMBL" id="AZJI01000001">
    <property type="protein sequence ID" value="ETD24892.1"/>
    <property type="molecule type" value="Genomic_DNA"/>
</dbReference>
<dbReference type="Proteomes" id="UP000018731">
    <property type="component" value="Unassembled WGS sequence"/>
</dbReference>
<proteinExistence type="predicted"/>
<evidence type="ECO:0000313" key="2">
    <source>
        <dbReference type="Proteomes" id="UP000018731"/>
    </source>
</evidence>
<evidence type="ECO:0008006" key="3">
    <source>
        <dbReference type="Google" id="ProtNLM"/>
    </source>
</evidence>
<dbReference type="OrthoDB" id="9808943at2"/>
<dbReference type="RefSeq" id="WP_023926894.1">
    <property type="nucleotide sequence ID" value="NZ_KI669454.1"/>
</dbReference>
<dbReference type="STRING" id="1357400.HMPREF2086_00226"/>
<comment type="caution">
    <text evidence="1">The sequence shown here is derived from an EMBL/GenBank/DDBJ whole genome shotgun (WGS) entry which is preliminary data.</text>
</comment>
<dbReference type="eggNOG" id="ENOG5032X16">
    <property type="taxonomic scope" value="Bacteria"/>
</dbReference>
<evidence type="ECO:0000313" key="1">
    <source>
        <dbReference type="EMBL" id="ETD24892.1"/>
    </source>
</evidence>
<reference evidence="1 2" key="1">
    <citation type="journal article" date="2014" name="Genome Announc.">
        <title>Draft genome sequences of six enterohepatic helicobacter species isolated from humans and one from rhesus macaques.</title>
        <authorList>
            <person name="Shen Z."/>
            <person name="Sheh A."/>
            <person name="Young S.K."/>
            <person name="Abouelliel A."/>
            <person name="Ward D.V."/>
            <person name="Earl A.M."/>
            <person name="Fox J.G."/>
        </authorList>
    </citation>
    <scope>NUCLEOTIDE SEQUENCE [LARGE SCALE GENOMIC DNA]</scope>
    <source>
        <strain evidence="1 2">MIT 99-5501</strain>
    </source>
</reference>
<sequence>MNAMTEHKAILKIFGSDWDKNQNRGCRMTNISRFLQIGQRLYHSTDKIYADFVKSLETLPYIDMDSKILKEYLEIAKVANGLCAFEECLIFYPYHLVGGRITNLAEVDSVLSINKSEWKKAYCSIEECFLFARNVLGEHFGINSTHIIQFFPDLGDIREIASSFEEFLGTILEGYPHLCGYDEAQAYRGQGEVIEFGKVLCPKIPYILGGEDSGLTRLDFGEFSALYADIYTQTKDLPDGAQIEIEIV</sequence>
<protein>
    <recommendedName>
        <fullName evidence="3">DUF1851 domain-containing protein</fullName>
    </recommendedName>
</protein>
<dbReference type="HOGENOM" id="CLU_1118957_0_0_7"/>
<accession>V8CCR1</accession>
<name>V8CCR1_9HELI</name>
<keyword evidence="2" id="KW-1185">Reference proteome</keyword>
<dbReference type="PATRIC" id="fig|1357400.3.peg.322"/>